<dbReference type="SUPFAM" id="SSF53098">
    <property type="entry name" value="Ribonuclease H-like"/>
    <property type="match status" value="1"/>
</dbReference>
<dbReference type="InterPro" id="IPR005227">
    <property type="entry name" value="YqgF"/>
</dbReference>
<keyword evidence="3" id="KW-0540">Nuclease</keyword>
<dbReference type="InterPro" id="IPR037027">
    <property type="entry name" value="YqgF/RNaseH-like_dom_sf"/>
</dbReference>
<accession>A0A381SKE0</accession>
<dbReference type="PANTHER" id="PTHR33317:SF4">
    <property type="entry name" value="POLYNUCLEOTIDYL TRANSFERASE, RIBONUCLEASE H-LIKE SUPERFAMILY PROTEIN"/>
    <property type="match status" value="1"/>
</dbReference>
<dbReference type="InterPro" id="IPR006641">
    <property type="entry name" value="YqgF/RNaseH-like_dom"/>
</dbReference>
<dbReference type="GO" id="GO:0004518">
    <property type="term" value="F:nuclease activity"/>
    <property type="evidence" value="ECO:0007669"/>
    <property type="project" value="UniProtKB-KW"/>
</dbReference>
<feature type="domain" description="YqgF/RNase H-like" evidence="5">
    <location>
        <begin position="15"/>
        <end position="115"/>
    </location>
</feature>
<dbReference type="GO" id="GO:0005829">
    <property type="term" value="C:cytosol"/>
    <property type="evidence" value="ECO:0007669"/>
    <property type="project" value="TreeGrafter"/>
</dbReference>
<protein>
    <recommendedName>
        <fullName evidence="5">YqgF/RNase H-like domain-containing protein</fullName>
    </recommendedName>
</protein>
<keyword evidence="4" id="KW-0378">Hydrolase</keyword>
<evidence type="ECO:0000313" key="6">
    <source>
        <dbReference type="EMBL" id="SVA04515.1"/>
    </source>
</evidence>
<evidence type="ECO:0000256" key="2">
    <source>
        <dbReference type="ARBA" id="ARBA00022517"/>
    </source>
</evidence>
<evidence type="ECO:0000256" key="1">
    <source>
        <dbReference type="ARBA" id="ARBA00022490"/>
    </source>
</evidence>
<gene>
    <name evidence="6" type="ORF">METZ01_LOCUS57369</name>
</gene>
<dbReference type="InterPro" id="IPR012337">
    <property type="entry name" value="RNaseH-like_sf"/>
</dbReference>
<organism evidence="6">
    <name type="scientific">marine metagenome</name>
    <dbReference type="NCBI Taxonomy" id="408172"/>
    <lineage>
        <taxon>unclassified sequences</taxon>
        <taxon>metagenomes</taxon>
        <taxon>ecological metagenomes</taxon>
    </lineage>
</organism>
<keyword evidence="2" id="KW-0690">Ribosome biogenesis</keyword>
<dbReference type="NCBIfam" id="TIGR00250">
    <property type="entry name" value="RNAse_H_YqgF"/>
    <property type="match status" value="1"/>
</dbReference>
<proteinExistence type="inferred from homology"/>
<dbReference type="EMBL" id="UINC01003233">
    <property type="protein sequence ID" value="SVA04515.1"/>
    <property type="molecule type" value="Genomic_DNA"/>
</dbReference>
<evidence type="ECO:0000256" key="3">
    <source>
        <dbReference type="ARBA" id="ARBA00022722"/>
    </source>
</evidence>
<evidence type="ECO:0000256" key="4">
    <source>
        <dbReference type="ARBA" id="ARBA00022801"/>
    </source>
</evidence>
<dbReference type="Gene3D" id="3.30.420.140">
    <property type="entry name" value="YqgF/RNase H-like domain"/>
    <property type="match status" value="1"/>
</dbReference>
<name>A0A381SKE0_9ZZZZ</name>
<reference evidence="6" key="1">
    <citation type="submission" date="2018-05" db="EMBL/GenBank/DDBJ databases">
        <authorList>
            <person name="Lanie J.A."/>
            <person name="Ng W.-L."/>
            <person name="Kazmierczak K.M."/>
            <person name="Andrzejewski T.M."/>
            <person name="Davidsen T.M."/>
            <person name="Wayne K.J."/>
            <person name="Tettelin H."/>
            <person name="Glass J.I."/>
            <person name="Rusch D."/>
            <person name="Podicherti R."/>
            <person name="Tsui H.-C.T."/>
            <person name="Winkler M.E."/>
        </authorList>
    </citation>
    <scope>NUCLEOTIDE SEQUENCE</scope>
</reference>
<dbReference type="SMART" id="SM00732">
    <property type="entry name" value="YqgFc"/>
    <property type="match status" value="1"/>
</dbReference>
<dbReference type="HAMAP" id="MF_00651">
    <property type="entry name" value="Nuclease_YqgF"/>
    <property type="match status" value="1"/>
</dbReference>
<sequence>MLDIEDFKKSIGNKSRLLGIDPGKKRIGLAISDEDKLVSTPLKTILKKKFFDLIKEIKEIIEENNIKGIVVGNPLNMDGSKGSSSQSSNDFARNLSNNISIPVTMWDERLSSEGAFKLSANTGVNTSKKIEKLDQNAASFILQGALDYLKR</sequence>
<dbReference type="GO" id="GO:0000967">
    <property type="term" value="P:rRNA 5'-end processing"/>
    <property type="evidence" value="ECO:0007669"/>
    <property type="project" value="TreeGrafter"/>
</dbReference>
<keyword evidence="1" id="KW-0963">Cytoplasm</keyword>
<dbReference type="CDD" id="cd16964">
    <property type="entry name" value="YqgF"/>
    <property type="match status" value="1"/>
</dbReference>
<evidence type="ECO:0000259" key="5">
    <source>
        <dbReference type="SMART" id="SM00732"/>
    </source>
</evidence>
<dbReference type="PANTHER" id="PTHR33317">
    <property type="entry name" value="POLYNUCLEOTIDYL TRANSFERASE, RIBONUCLEASE H-LIKE SUPERFAMILY PROTEIN"/>
    <property type="match status" value="1"/>
</dbReference>
<dbReference type="GO" id="GO:0016787">
    <property type="term" value="F:hydrolase activity"/>
    <property type="evidence" value="ECO:0007669"/>
    <property type="project" value="UniProtKB-KW"/>
</dbReference>
<dbReference type="AlphaFoldDB" id="A0A381SKE0"/>
<dbReference type="Pfam" id="PF03652">
    <property type="entry name" value="RuvX"/>
    <property type="match status" value="1"/>
</dbReference>